<evidence type="ECO:0000313" key="6">
    <source>
        <dbReference type="Proteomes" id="UP001445076"/>
    </source>
</evidence>
<dbReference type="EMBL" id="KP984532">
    <property type="protein sequence ID" value="AKZ75937.1"/>
    <property type="molecule type" value="mRNA"/>
</dbReference>
<keyword evidence="1" id="KW-0193">Cuticle</keyword>
<dbReference type="GO" id="GO:0042302">
    <property type="term" value="F:structural constituent of cuticle"/>
    <property type="evidence" value="ECO:0007669"/>
    <property type="project" value="UniProtKB-KW"/>
</dbReference>
<evidence type="ECO:0000256" key="2">
    <source>
        <dbReference type="ARBA" id="ARBA00022737"/>
    </source>
</evidence>
<reference evidence="4" key="1">
    <citation type="journal article" date="2015" name="Integr. Comp. Biol.">
        <title>Exoskeletons across the Pancrustacea: Comparative Morphology, Physiology, Biochemistry and Genetics.</title>
        <authorList>
            <person name="Roer R."/>
            <person name="Abehsera S."/>
            <person name="Sagi A."/>
        </authorList>
    </citation>
    <scope>NUCLEOTIDE SEQUENCE</scope>
    <source>
        <tissue evidence="4">Cuticle-forming epithelium</tissue>
    </source>
</reference>
<evidence type="ECO:0000256" key="1">
    <source>
        <dbReference type="ARBA" id="ARBA00022460"/>
    </source>
</evidence>
<dbReference type="AlphaFoldDB" id="A0A0K2C181"/>
<name>A0A0K2C181_CHEQU</name>
<accession>A0A0K2C181</accession>
<reference evidence="5 6" key="2">
    <citation type="journal article" date="2024" name="BMC Genomics">
        <title>Genome assembly of redclaw crayfish (Cherax quadricarinatus) provides insights into its immune adaptation and hypoxia tolerance.</title>
        <authorList>
            <person name="Liu Z."/>
            <person name="Zheng J."/>
            <person name="Li H."/>
            <person name="Fang K."/>
            <person name="Wang S."/>
            <person name="He J."/>
            <person name="Zhou D."/>
            <person name="Weng S."/>
            <person name="Chi M."/>
            <person name="Gu Z."/>
            <person name="He J."/>
            <person name="Li F."/>
            <person name="Wang M."/>
        </authorList>
    </citation>
    <scope>NUCLEOTIDE SEQUENCE [LARGE SCALE GENOMIC DNA]</scope>
    <source>
        <strain evidence="5">ZL_2023a</strain>
    </source>
</reference>
<gene>
    <name evidence="5" type="ORF">OTU49_006008</name>
</gene>
<keyword evidence="2" id="KW-0677">Repeat</keyword>
<dbReference type="EMBL" id="JARKIK010000051">
    <property type="protein sequence ID" value="KAK8734082.1"/>
    <property type="molecule type" value="Genomic_DNA"/>
</dbReference>
<keyword evidence="3" id="KW-0732">Signal</keyword>
<dbReference type="OrthoDB" id="6342714at2759"/>
<dbReference type="Pfam" id="PF08140">
    <property type="entry name" value="Cuticle_1"/>
    <property type="match status" value="4"/>
</dbReference>
<proteinExistence type="evidence at transcript level"/>
<feature type="chain" id="PRO_5044544746" evidence="3">
    <location>
        <begin position="17"/>
        <end position="249"/>
    </location>
</feature>
<organism evidence="4">
    <name type="scientific">Cherax quadricarinatus</name>
    <name type="common">Australian red claw crayfish</name>
    <dbReference type="NCBI Taxonomy" id="27406"/>
    <lineage>
        <taxon>Eukaryota</taxon>
        <taxon>Metazoa</taxon>
        <taxon>Ecdysozoa</taxon>
        <taxon>Arthropoda</taxon>
        <taxon>Crustacea</taxon>
        <taxon>Multicrustacea</taxon>
        <taxon>Malacostraca</taxon>
        <taxon>Eumalacostraca</taxon>
        <taxon>Eucarida</taxon>
        <taxon>Decapoda</taxon>
        <taxon>Pleocyemata</taxon>
        <taxon>Astacidea</taxon>
        <taxon>Parastacoidea</taxon>
        <taxon>Parastacidae</taxon>
        <taxon>Cherax</taxon>
    </lineage>
</organism>
<evidence type="ECO:0000313" key="5">
    <source>
        <dbReference type="EMBL" id="KAK8734082.1"/>
    </source>
</evidence>
<protein>
    <submittedName>
        <fullName evidence="4">Cuticle protein 1</fullName>
    </submittedName>
</protein>
<reference evidence="5" key="3">
    <citation type="submission" date="2024-01" db="EMBL/GenBank/DDBJ databases">
        <authorList>
            <person name="He J."/>
            <person name="Wang M."/>
            <person name="Zheng J."/>
            <person name="Liu Z."/>
        </authorList>
    </citation>
    <scope>NUCLEOTIDE SEQUENCE</scope>
    <source>
        <strain evidence="5">ZL_2023a</strain>
        <tissue evidence="5">Muscle</tissue>
    </source>
</reference>
<feature type="signal peptide" evidence="3">
    <location>
        <begin position="1"/>
        <end position="16"/>
    </location>
</feature>
<dbReference type="InterPro" id="IPR012539">
    <property type="entry name" value="Cuticle_1"/>
</dbReference>
<evidence type="ECO:0000313" key="4">
    <source>
        <dbReference type="EMBL" id="AKZ75937.1"/>
    </source>
</evidence>
<evidence type="ECO:0000256" key="3">
    <source>
        <dbReference type="SAM" id="SignalP"/>
    </source>
</evidence>
<dbReference type="Proteomes" id="UP001445076">
    <property type="component" value="Unassembled WGS sequence"/>
</dbReference>
<keyword evidence="6" id="KW-1185">Reference proteome</keyword>
<sequence length="249" mass="26245">MKILAAICLLAVGVSAQVGPSGIVSPDGVNTQFSHDYARDIVLFGPSGIVTKSGLNRQLTAGEVGLNVATGPVPVPYFVAQRGNVGPSGIVRPDGRNVQFTQNQIDQFAVVGPSGIVTKDGKNIQFTDDLQFVSRKKRSTSGFVTPKGNVGYSGILRTDGSVDLFSHDLAHDIVHIGPSGIVTKSGKNLQFTDDLRIANPRTKRAIFGPSGIILDDGTPVQFKRGGATIVLEGPSGYILSDGTTIQKRF</sequence>